<dbReference type="EMBL" id="CAEZYR010000065">
    <property type="protein sequence ID" value="CAB4750782.1"/>
    <property type="molecule type" value="Genomic_DNA"/>
</dbReference>
<protein>
    <submittedName>
        <fullName evidence="1">Unannotated protein</fullName>
    </submittedName>
</protein>
<gene>
    <name evidence="1" type="ORF">UFOPK2754_01793</name>
    <name evidence="2" type="ORF">UFOPK3139_02214</name>
</gene>
<reference evidence="1" key="1">
    <citation type="submission" date="2020-05" db="EMBL/GenBank/DDBJ databases">
        <authorList>
            <person name="Chiriac C."/>
            <person name="Salcher M."/>
            <person name="Ghai R."/>
            <person name="Kavagutti S V."/>
        </authorList>
    </citation>
    <scope>NUCLEOTIDE SEQUENCE</scope>
</reference>
<name>A0A6J6TT82_9ZZZZ</name>
<evidence type="ECO:0000313" key="1">
    <source>
        <dbReference type="EMBL" id="CAB4750782.1"/>
    </source>
</evidence>
<sequence length="59" mass="6058">MGDTDVLARAGIVVIGGTAADVMSRIAAALLTLCLRASVNVRLDAGARHTVFDTPHEAP</sequence>
<proteinExistence type="predicted"/>
<dbReference type="EMBL" id="CAFABA010000105">
    <property type="protein sequence ID" value="CAB4834831.1"/>
    <property type="molecule type" value="Genomic_DNA"/>
</dbReference>
<evidence type="ECO:0000313" key="2">
    <source>
        <dbReference type="EMBL" id="CAB4834831.1"/>
    </source>
</evidence>
<dbReference type="AlphaFoldDB" id="A0A6J6TT82"/>
<organism evidence="1">
    <name type="scientific">freshwater metagenome</name>
    <dbReference type="NCBI Taxonomy" id="449393"/>
    <lineage>
        <taxon>unclassified sequences</taxon>
        <taxon>metagenomes</taxon>
        <taxon>ecological metagenomes</taxon>
    </lineage>
</organism>
<accession>A0A6J6TT82</accession>